<dbReference type="RefSeq" id="WP_272778855.1">
    <property type="nucleotide sequence ID" value="NZ_JAQQLI010000035.1"/>
</dbReference>
<evidence type="ECO:0000256" key="1">
    <source>
        <dbReference type="SAM" id="SignalP"/>
    </source>
</evidence>
<reference evidence="2" key="2">
    <citation type="submission" date="2023-02" db="EMBL/GenBank/DDBJ databases">
        <authorList>
            <person name="Rayyan A."/>
            <person name="Meyer T."/>
            <person name="Kyndt J.A."/>
        </authorList>
    </citation>
    <scope>NUCLEOTIDE SEQUENCE</scope>
    <source>
        <strain evidence="2">DSM 9987</strain>
    </source>
</reference>
<protein>
    <submittedName>
        <fullName evidence="2">Uncharacterized protein</fullName>
    </submittedName>
</protein>
<comment type="caution">
    <text evidence="2">The sequence shown here is derived from an EMBL/GenBank/DDBJ whole genome shotgun (WGS) entry which is preliminary data.</text>
</comment>
<dbReference type="EMBL" id="JAQQLI010000035">
    <property type="protein sequence ID" value="MDC7788019.1"/>
    <property type="molecule type" value="Genomic_DNA"/>
</dbReference>
<accession>A0ABT5JEB1</accession>
<proteinExistence type="predicted"/>
<feature type="signal peptide" evidence="1">
    <location>
        <begin position="1"/>
        <end position="26"/>
    </location>
</feature>
<sequence>MSPVLGKWLSGLFVSGFLAFASPCVAQPNSGLRVDGIAAPFNKAAERLGLAVRLALESCKTDKLQACRYAAGTGVGVVSGSMPDRRALRTLSVAAQPDKAEAVLGGLKFLATITVLMAILSPEADRSELDAAAANLLEAVGKKDRLDAEVMFRGVRYQVMMLPGIGAMASIERP</sequence>
<feature type="chain" id="PRO_5045330594" evidence="1">
    <location>
        <begin position="27"/>
        <end position="174"/>
    </location>
</feature>
<reference evidence="2" key="1">
    <citation type="journal article" date="2023" name="Microbiol Resour">
        <title>Genome Sequences of Rhodoplanes serenus and Two Thermotolerant Strains, Rhodoplanes tepidamans and 'Rhodoplanes cryptolactis,' Further Refine the Genus.</title>
        <authorList>
            <person name="Rayyan A.A."/>
            <person name="Kyndt J.A."/>
        </authorList>
    </citation>
    <scope>NUCLEOTIDE SEQUENCE</scope>
    <source>
        <strain evidence="2">DSM 9987</strain>
    </source>
</reference>
<dbReference type="Proteomes" id="UP001165652">
    <property type="component" value="Unassembled WGS sequence"/>
</dbReference>
<name>A0ABT5JEB1_RHOTP</name>
<evidence type="ECO:0000313" key="2">
    <source>
        <dbReference type="EMBL" id="MDC7788019.1"/>
    </source>
</evidence>
<keyword evidence="1" id="KW-0732">Signal</keyword>
<evidence type="ECO:0000313" key="3">
    <source>
        <dbReference type="Proteomes" id="UP001165652"/>
    </source>
</evidence>
<organism evidence="2 3">
    <name type="scientific">Rhodoplanes tepidamans</name>
    <name type="common">Rhodoplanes cryptolactis</name>
    <dbReference type="NCBI Taxonomy" id="200616"/>
    <lineage>
        <taxon>Bacteria</taxon>
        <taxon>Pseudomonadati</taxon>
        <taxon>Pseudomonadota</taxon>
        <taxon>Alphaproteobacteria</taxon>
        <taxon>Hyphomicrobiales</taxon>
        <taxon>Nitrobacteraceae</taxon>
        <taxon>Rhodoplanes</taxon>
    </lineage>
</organism>
<keyword evidence="3" id="KW-1185">Reference proteome</keyword>
<gene>
    <name evidence="2" type="ORF">PQJ73_20205</name>
</gene>